<feature type="compositionally biased region" description="Polar residues" evidence="2">
    <location>
        <begin position="671"/>
        <end position="685"/>
    </location>
</feature>
<proteinExistence type="predicted"/>
<dbReference type="Gene3D" id="3.60.10.10">
    <property type="entry name" value="Endonuclease/exonuclease/phosphatase"/>
    <property type="match status" value="1"/>
</dbReference>
<feature type="region of interest" description="Disordered" evidence="2">
    <location>
        <begin position="68"/>
        <end position="89"/>
    </location>
</feature>
<dbReference type="EMBL" id="LLXH01001152">
    <property type="protein sequence ID" value="PKC60397.1"/>
    <property type="molecule type" value="Genomic_DNA"/>
</dbReference>
<dbReference type="VEuPathDB" id="FungiDB:FUN_024899"/>
<protein>
    <recommendedName>
        <fullName evidence="5">DNase I-like protein</fullName>
    </recommendedName>
</protein>
<feature type="coiled-coil region" evidence="1">
    <location>
        <begin position="514"/>
        <end position="541"/>
    </location>
</feature>
<dbReference type="AlphaFoldDB" id="A0A2N0RAR2"/>
<reference evidence="3 4" key="1">
    <citation type="submission" date="2017-10" db="EMBL/GenBank/DDBJ databases">
        <title>Extensive intraspecific genome diversity in a model arbuscular mycorrhizal fungus.</title>
        <authorList>
            <person name="Chen E.C.H."/>
            <person name="Morin E."/>
            <person name="Baudet D."/>
            <person name="Noel J."/>
            <person name="Ndikumana S."/>
            <person name="Charron P."/>
            <person name="St-Onge C."/>
            <person name="Giorgi J."/>
            <person name="Grigoriev I.V."/>
            <person name="Roux C."/>
            <person name="Martin F.M."/>
            <person name="Corradi N."/>
        </authorList>
    </citation>
    <scope>NUCLEOTIDE SEQUENCE [LARGE SCALE GENOMIC DNA]</scope>
    <source>
        <strain evidence="3 4">A1</strain>
    </source>
</reference>
<feature type="region of interest" description="Disordered" evidence="2">
    <location>
        <begin position="595"/>
        <end position="642"/>
    </location>
</feature>
<feature type="region of interest" description="Disordered" evidence="2">
    <location>
        <begin position="661"/>
        <end position="690"/>
    </location>
</feature>
<feature type="compositionally biased region" description="Low complexity" evidence="2">
    <location>
        <begin position="9"/>
        <end position="19"/>
    </location>
</feature>
<dbReference type="InterPro" id="IPR036691">
    <property type="entry name" value="Endo/exonu/phosph_ase_sf"/>
</dbReference>
<dbReference type="VEuPathDB" id="FungiDB:FUN_023685"/>
<feature type="compositionally biased region" description="Basic and acidic residues" evidence="2">
    <location>
        <begin position="68"/>
        <end position="80"/>
    </location>
</feature>
<name>A0A2N0RAR2_9GLOM</name>
<feature type="region of interest" description="Disordered" evidence="2">
    <location>
        <begin position="456"/>
        <end position="511"/>
    </location>
</feature>
<evidence type="ECO:0000313" key="4">
    <source>
        <dbReference type="Proteomes" id="UP000232688"/>
    </source>
</evidence>
<reference evidence="3 4" key="2">
    <citation type="submission" date="2017-10" db="EMBL/GenBank/DDBJ databases">
        <title>Genome analyses suggest a sexual origin of heterokaryosis in a supposedly ancient asexual fungus.</title>
        <authorList>
            <person name="Corradi N."/>
            <person name="Sedzielewska K."/>
            <person name="Noel J."/>
            <person name="Charron P."/>
            <person name="Farinelli L."/>
            <person name="Marton T."/>
            <person name="Kruger M."/>
            <person name="Pelin A."/>
            <person name="Brachmann A."/>
            <person name="Corradi N."/>
        </authorList>
    </citation>
    <scope>NUCLEOTIDE SEQUENCE [LARGE SCALE GENOMIC DNA]</scope>
    <source>
        <strain evidence="3 4">A1</strain>
    </source>
</reference>
<dbReference type="Proteomes" id="UP000232688">
    <property type="component" value="Unassembled WGS sequence"/>
</dbReference>
<dbReference type="VEuPathDB" id="FungiDB:RhiirFUN_005243"/>
<dbReference type="VEuPathDB" id="FungiDB:RhiirA1_399213"/>
<gene>
    <name evidence="3" type="ORF">RhiirA1_399213</name>
</gene>
<evidence type="ECO:0000313" key="3">
    <source>
        <dbReference type="EMBL" id="PKC60397.1"/>
    </source>
</evidence>
<keyword evidence="1" id="KW-0175">Coiled coil</keyword>
<feature type="compositionally biased region" description="Low complexity" evidence="2">
    <location>
        <begin position="622"/>
        <end position="632"/>
    </location>
</feature>
<evidence type="ECO:0000256" key="1">
    <source>
        <dbReference type="SAM" id="Coils"/>
    </source>
</evidence>
<dbReference type="Gene3D" id="1.20.5.170">
    <property type="match status" value="1"/>
</dbReference>
<evidence type="ECO:0000256" key="2">
    <source>
        <dbReference type="SAM" id="MobiDB-lite"/>
    </source>
</evidence>
<feature type="compositionally biased region" description="Low complexity" evidence="2">
    <location>
        <begin position="497"/>
        <end position="509"/>
    </location>
</feature>
<dbReference type="SUPFAM" id="SSF56219">
    <property type="entry name" value="DNase I-like"/>
    <property type="match status" value="1"/>
</dbReference>
<organism evidence="3 4">
    <name type="scientific">Rhizophagus irregularis</name>
    <dbReference type="NCBI Taxonomy" id="588596"/>
    <lineage>
        <taxon>Eukaryota</taxon>
        <taxon>Fungi</taxon>
        <taxon>Fungi incertae sedis</taxon>
        <taxon>Mucoromycota</taxon>
        <taxon>Glomeromycotina</taxon>
        <taxon>Glomeromycetes</taxon>
        <taxon>Glomerales</taxon>
        <taxon>Glomeraceae</taxon>
        <taxon>Rhizophagus</taxon>
    </lineage>
</organism>
<evidence type="ECO:0008006" key="5">
    <source>
        <dbReference type="Google" id="ProtNLM"/>
    </source>
</evidence>
<sequence>MTDKTIAPNDTWSTNNNDNNMEDIIATTSQEIPSNSSQKAISHDKVINDQPTQTPINTQVVNSTFMDEDHPVSSLDKGKSTDTQTNKPDVLPNQINITVLKDLFEHSPQESNKAYKGFIPRDSFLPELTNNDIINTLKSAFINDNNAFKFEVNVLSTYRYFTILFRTRDSLNQYIEKSPSELKNIKIYELTNNAINTLIEQKFKNLDNAVIQIMDIPYNYDTKMLLKHLANKTKSTIIDHKEIKKPPKRLPGFNRQGRPTFINPTYKQLIVRFQKQSAYDYFMQEEYWSLEIENFSVRILPGNKNNPIYSKRTSYYHKITGLPLNATNKDIEPIIKYLHGRTCTFTQTSKYSIMKNAYIYVDENNFPKEATGAINTSYNGSSIFIFPSTITTKTCNVCGSCNHTFNNCDDKNFILDKNNRKIFTKRLIKRNEEKITIDDKYKTTYNHVIALNANRTRLANTNTTPQNTRFQQNRSQYRTPPLQGNVNRQPPHNSFAQNQNQNTSRTQNNPHQNYENLYEKIRQLENQVHTLNTRITQLENNPTQYEMKFSKIETQVDNIAINVNTINAQQVKYDEILQRLTDNISKLSEAVYVRDKPAKTPKRTAPYDKTSYEQTKKKHFTRSSSKSSSPKNSADDSDNFPQTEDDAIMQQHLENFTDNAVDDGIIEPDSDYTQNENATNSSSYDANGENKGTGVGIMLTDKLYKHVHKIIHHKGRILHAKLGFKKHQTLSITCLYLPADRSKQSNHIKKDCNNFIDTLHLSQNTNNKHRLYEIIMGDFNCHPKEKTNLNYYIIQLAKTKGLKDMAKYHATNNAPAVTRITHRIDYIFGNEQIMDASIHTFTQQIPPSHFTSDHKAVITLLEDNLFNIPQPQSRYNNNKLKEKPDYTQMNDEKWEDYKIKSHLYFYNRFKYLDILDVNNQEDLDHIWNIFEQCINQIKKLIIPHKKISRNNSQHTYPLHIRQLNNHVINVYKTKQFFNLKHIYIRNKITHSKDKSRLILDISDQMCQNGIRFGL</sequence>
<comment type="caution">
    <text evidence="3">The sequence shown here is derived from an EMBL/GenBank/DDBJ whole genome shotgun (WGS) entry which is preliminary data.</text>
</comment>
<feature type="compositionally biased region" description="Acidic residues" evidence="2">
    <location>
        <begin position="661"/>
        <end position="670"/>
    </location>
</feature>
<accession>A0A2N0RAR2</accession>
<feature type="region of interest" description="Disordered" evidence="2">
    <location>
        <begin position="1"/>
        <end position="20"/>
    </location>
</feature>
<feature type="compositionally biased region" description="Polar residues" evidence="2">
    <location>
        <begin position="465"/>
        <end position="496"/>
    </location>
</feature>